<dbReference type="eggNOG" id="COG3105">
    <property type="taxonomic scope" value="Bacteria"/>
</dbReference>
<feature type="region of interest" description="Disordered" evidence="1">
    <location>
        <begin position="106"/>
        <end position="144"/>
    </location>
</feature>
<dbReference type="EMBL" id="BAEN01000061">
    <property type="protein sequence ID" value="GAC15817.1"/>
    <property type="molecule type" value="Genomic_DNA"/>
</dbReference>
<evidence type="ECO:0000256" key="2">
    <source>
        <dbReference type="SAM" id="Phobius"/>
    </source>
</evidence>
<organism evidence="3 4">
    <name type="scientific">Aliiglaciecola lipolytica E3</name>
    <dbReference type="NCBI Taxonomy" id="1127673"/>
    <lineage>
        <taxon>Bacteria</taxon>
        <taxon>Pseudomonadati</taxon>
        <taxon>Pseudomonadota</taxon>
        <taxon>Gammaproteobacteria</taxon>
        <taxon>Alteromonadales</taxon>
        <taxon>Alteromonadaceae</taxon>
        <taxon>Aliiglaciecola</taxon>
    </lineage>
</organism>
<evidence type="ECO:0008006" key="5">
    <source>
        <dbReference type="Google" id="ProtNLM"/>
    </source>
</evidence>
<dbReference type="RefSeq" id="WP_008845622.1">
    <property type="nucleotide sequence ID" value="NZ_BAEN01000061.1"/>
</dbReference>
<keyword evidence="2" id="KW-0472">Membrane</keyword>
<dbReference type="Proteomes" id="UP000006334">
    <property type="component" value="Unassembled WGS sequence"/>
</dbReference>
<keyword evidence="4" id="KW-1185">Reference proteome</keyword>
<evidence type="ECO:0000313" key="4">
    <source>
        <dbReference type="Proteomes" id="UP000006334"/>
    </source>
</evidence>
<feature type="compositionally biased region" description="Basic and acidic residues" evidence="1">
    <location>
        <begin position="113"/>
        <end position="126"/>
    </location>
</feature>
<feature type="transmembrane region" description="Helical" evidence="2">
    <location>
        <begin position="6"/>
        <end position="25"/>
    </location>
</feature>
<accession>K6YCB8</accession>
<evidence type="ECO:0000313" key="3">
    <source>
        <dbReference type="EMBL" id="GAC15817.1"/>
    </source>
</evidence>
<dbReference type="InterPro" id="IPR009386">
    <property type="entry name" value="ZapG-like"/>
</dbReference>
<protein>
    <recommendedName>
        <fullName evidence="5">DUF1043 domain-containing protein</fullName>
    </recommendedName>
</protein>
<sequence>MDWIVGLLLLVVGMIIGFFISKFFVERKFAEQASKQNENTVKEIMAQNATDHISQTRDIVTNLQSRCDDLVAQLDAYENVLIASQTDDTEKLTYFGEQATVYIRHQQAKQKRKSETPEFQPRDFSGERTGLFTDAKNKQVVDEK</sequence>
<keyword evidence="2" id="KW-1133">Transmembrane helix</keyword>
<proteinExistence type="predicted"/>
<comment type="caution">
    <text evidence="3">The sequence shown here is derived from an EMBL/GenBank/DDBJ whole genome shotgun (WGS) entry which is preliminary data.</text>
</comment>
<name>K6YCB8_9ALTE</name>
<reference evidence="3 4" key="1">
    <citation type="journal article" date="2017" name="Antonie Van Leeuwenhoek">
        <title>Rhizobium rhizosphaerae sp. nov., a novel species isolated from rice rhizosphere.</title>
        <authorList>
            <person name="Zhao J.J."/>
            <person name="Zhang J."/>
            <person name="Zhang R.J."/>
            <person name="Zhang C.W."/>
            <person name="Yin H.Q."/>
            <person name="Zhang X.X."/>
        </authorList>
    </citation>
    <scope>NUCLEOTIDE SEQUENCE [LARGE SCALE GENOMIC DNA]</scope>
    <source>
        <strain evidence="3 4">E3</strain>
    </source>
</reference>
<evidence type="ECO:0000256" key="1">
    <source>
        <dbReference type="SAM" id="MobiDB-lite"/>
    </source>
</evidence>
<keyword evidence="2" id="KW-0812">Transmembrane</keyword>
<dbReference type="Pfam" id="PF06295">
    <property type="entry name" value="ZapG-like"/>
    <property type="match status" value="1"/>
</dbReference>
<gene>
    <name evidence="3" type="ORF">GLIP_3200</name>
</gene>
<feature type="compositionally biased region" description="Basic and acidic residues" evidence="1">
    <location>
        <begin position="135"/>
        <end position="144"/>
    </location>
</feature>
<dbReference type="AlphaFoldDB" id="K6YCB8"/>
<dbReference type="OrthoDB" id="6385810at2"/>
<dbReference type="STRING" id="1127673.GLIP_3200"/>